<keyword evidence="5" id="KW-1185">Reference proteome</keyword>
<dbReference type="Proteomes" id="UP000184391">
    <property type="component" value="Unassembled WGS sequence"/>
</dbReference>
<feature type="domain" description="Beta-lactamase class A catalytic" evidence="3">
    <location>
        <begin position="166"/>
        <end position="404"/>
    </location>
</feature>
<comment type="catalytic activity">
    <reaction evidence="1">
        <text>a beta-lactam + H2O = a substituted beta-amino acid</text>
        <dbReference type="Rhea" id="RHEA:20401"/>
        <dbReference type="ChEBI" id="CHEBI:15377"/>
        <dbReference type="ChEBI" id="CHEBI:35627"/>
        <dbReference type="ChEBI" id="CHEBI:140347"/>
        <dbReference type="EC" id="3.5.2.6"/>
    </reaction>
</comment>
<dbReference type="PANTHER" id="PTHR35333:SF5">
    <property type="entry name" value="CONSERVED LIPOPROTEIN LPQF-RELATED"/>
    <property type="match status" value="1"/>
</dbReference>
<dbReference type="Gene3D" id="3.40.710.10">
    <property type="entry name" value="DD-peptidase/beta-lactamase superfamily"/>
    <property type="match status" value="1"/>
</dbReference>
<evidence type="ECO:0000313" key="5">
    <source>
        <dbReference type="Proteomes" id="UP000184391"/>
    </source>
</evidence>
<dbReference type="PANTHER" id="PTHR35333">
    <property type="entry name" value="BETA-LACTAMASE"/>
    <property type="match status" value="1"/>
</dbReference>
<dbReference type="SUPFAM" id="SSF56601">
    <property type="entry name" value="beta-lactamase/transpeptidase-like"/>
    <property type="match status" value="1"/>
</dbReference>
<dbReference type="EMBL" id="FRDF01000005">
    <property type="protein sequence ID" value="SHN54223.1"/>
    <property type="molecule type" value="Genomic_DNA"/>
</dbReference>
<evidence type="ECO:0000256" key="2">
    <source>
        <dbReference type="SAM" id="SignalP"/>
    </source>
</evidence>
<dbReference type="RefSeq" id="WP_158093691.1">
    <property type="nucleotide sequence ID" value="NZ_FRDF01000005.1"/>
</dbReference>
<dbReference type="STRING" id="198312.SAMN02745193_01128"/>
<dbReference type="GO" id="GO:0030655">
    <property type="term" value="P:beta-lactam antibiotic catabolic process"/>
    <property type="evidence" value="ECO:0007669"/>
    <property type="project" value="InterPro"/>
</dbReference>
<reference evidence="5" key="1">
    <citation type="submission" date="2016-12" db="EMBL/GenBank/DDBJ databases">
        <authorList>
            <person name="Varghese N."/>
            <person name="Submissions S."/>
        </authorList>
    </citation>
    <scope>NUCLEOTIDE SEQUENCE [LARGE SCALE GENOMIC DNA]</scope>
    <source>
        <strain evidence="5">DSM 11032</strain>
    </source>
</reference>
<feature type="chain" id="PRO_5012297223" evidence="2">
    <location>
        <begin position="27"/>
        <end position="436"/>
    </location>
</feature>
<organism evidence="4 5">
    <name type="scientific">Erythrobacter sanguineus</name>
    <dbReference type="NCBI Taxonomy" id="198312"/>
    <lineage>
        <taxon>Bacteria</taxon>
        <taxon>Pseudomonadati</taxon>
        <taxon>Pseudomonadota</taxon>
        <taxon>Alphaproteobacteria</taxon>
        <taxon>Sphingomonadales</taxon>
        <taxon>Erythrobacteraceae</taxon>
        <taxon>Erythrobacter/Porphyrobacter group</taxon>
        <taxon>Erythrobacter</taxon>
    </lineage>
</organism>
<dbReference type="OrthoDB" id="108135at2"/>
<sequence>MKRKDCFALVLTSLAALTLPFGPAAAQPEAPQTATAELSALEMRSQQIVAVINGNLAPEAVFTDAFLAQVPAAQFEAISQQVTTQFGAALAVESVDPPIGTQAALAIRMERAIARGSIAIDPGSDNRIAGLLLQNFDPVGDSLAGIEADLAALPGSVSAWFGPLDGGTPLISIAPDRLMALGSTFKLYVLAALAEEVAAGKRAWSDVAVLDSKSFPSGQMQDWPQGAPVTLHTLASMMISISDNTATDQLMRLLGRDKVLALLRRTGHAAPALNDPFMTTREMFLLKGGDPARLEAYRSGDAAKRRALLAGVEQNPASLDQIQRVFLGGPTAIDVEWLARAEDLVKLLASLRKTGSTQALGIMAINPSASPAIREKWAYVGYKGGSEPGVLNFTWLLTDKAGRDHALVLSWNNAEAALDQSAFELLGQRILALPRD</sequence>
<keyword evidence="2" id="KW-0732">Signal</keyword>
<gene>
    <name evidence="4" type="ORF">SAMN02745193_01128</name>
</gene>
<name>A0A1M7S730_9SPHN</name>
<evidence type="ECO:0000313" key="4">
    <source>
        <dbReference type="EMBL" id="SHN54223.1"/>
    </source>
</evidence>
<dbReference type="GO" id="GO:0046677">
    <property type="term" value="P:response to antibiotic"/>
    <property type="evidence" value="ECO:0007669"/>
    <property type="project" value="InterPro"/>
</dbReference>
<dbReference type="GO" id="GO:0008800">
    <property type="term" value="F:beta-lactamase activity"/>
    <property type="evidence" value="ECO:0007669"/>
    <property type="project" value="UniProtKB-EC"/>
</dbReference>
<dbReference type="Pfam" id="PF13354">
    <property type="entry name" value="Beta-lactamase2"/>
    <property type="match status" value="1"/>
</dbReference>
<accession>A0A1M7S730</accession>
<dbReference type="InterPro" id="IPR000871">
    <property type="entry name" value="Beta-lactam_class-A"/>
</dbReference>
<dbReference type="AlphaFoldDB" id="A0A1M7S730"/>
<proteinExistence type="predicted"/>
<evidence type="ECO:0000256" key="1">
    <source>
        <dbReference type="ARBA" id="ARBA00001526"/>
    </source>
</evidence>
<dbReference type="InterPro" id="IPR012338">
    <property type="entry name" value="Beta-lactam/transpept-like"/>
</dbReference>
<protein>
    <submittedName>
        <fullName evidence="4">Beta-lactamase enzyme family protein</fullName>
    </submittedName>
</protein>
<evidence type="ECO:0000259" key="3">
    <source>
        <dbReference type="Pfam" id="PF13354"/>
    </source>
</evidence>
<dbReference type="InterPro" id="IPR045155">
    <property type="entry name" value="Beta-lactam_cat"/>
</dbReference>
<feature type="signal peptide" evidence="2">
    <location>
        <begin position="1"/>
        <end position="26"/>
    </location>
</feature>